<feature type="domain" description="VOC" evidence="1">
    <location>
        <begin position="4"/>
        <end position="129"/>
    </location>
</feature>
<gene>
    <name evidence="2" type="ORF">FGL95_15430</name>
</gene>
<proteinExistence type="predicted"/>
<dbReference type="Pfam" id="PF00903">
    <property type="entry name" value="Glyoxalase"/>
    <property type="match status" value="1"/>
</dbReference>
<dbReference type="SUPFAM" id="SSF54593">
    <property type="entry name" value="Glyoxalase/Bleomycin resistance protein/Dihydroxybiphenyl dioxygenase"/>
    <property type="match status" value="1"/>
</dbReference>
<dbReference type="RefSeq" id="WP_169588372.1">
    <property type="nucleotide sequence ID" value="NZ_VCQU01000005.1"/>
</dbReference>
<reference evidence="2 3" key="2">
    <citation type="submission" date="2020-06" db="EMBL/GenBank/DDBJ databases">
        <title>Antribacter stalactiti gen. nov., sp. nov., a new member of the family Nacardiaceae isolated from a cave.</title>
        <authorList>
            <person name="Kim I.S."/>
        </authorList>
    </citation>
    <scope>NUCLEOTIDE SEQUENCE [LARGE SCALE GENOMIC DNA]</scope>
    <source>
        <strain evidence="2 3">YC2-7</strain>
    </source>
</reference>
<dbReference type="Gene3D" id="3.10.180.10">
    <property type="entry name" value="2,3-Dihydroxybiphenyl 1,2-Dioxygenase, domain 1"/>
    <property type="match status" value="1"/>
</dbReference>
<dbReference type="InterPro" id="IPR004360">
    <property type="entry name" value="Glyas_Fos-R_dOase_dom"/>
</dbReference>
<sequence>MKQQLNFLTFATADLDAARRFYRDGLGWTPLMDVEGEILFFQVAPGLLLGLFDADKFNEDLATGTDHSQISGVTLSHNVDSRAEVEELVRAVTAAGGAVVKSPRESAFGGIFHAHLQDPNGIIWEIAHNPGWHVDDDGTVSL</sequence>
<dbReference type="PANTHER" id="PTHR36503:SF1">
    <property type="entry name" value="BLR2520 PROTEIN"/>
    <property type="match status" value="1"/>
</dbReference>
<organism evidence="2 3">
    <name type="scientific">Antrihabitans stalactiti</name>
    <dbReference type="NCBI Taxonomy" id="2584121"/>
    <lineage>
        <taxon>Bacteria</taxon>
        <taxon>Bacillati</taxon>
        <taxon>Actinomycetota</taxon>
        <taxon>Actinomycetes</taxon>
        <taxon>Mycobacteriales</taxon>
        <taxon>Nocardiaceae</taxon>
        <taxon>Antrihabitans</taxon>
    </lineage>
</organism>
<evidence type="ECO:0000313" key="3">
    <source>
        <dbReference type="Proteomes" id="UP000535543"/>
    </source>
</evidence>
<protein>
    <submittedName>
        <fullName evidence="2">VOC family protein</fullName>
    </submittedName>
</protein>
<evidence type="ECO:0000259" key="1">
    <source>
        <dbReference type="PROSITE" id="PS51819"/>
    </source>
</evidence>
<accession>A0A848KIC1</accession>
<dbReference type="EMBL" id="VCQU01000005">
    <property type="protein sequence ID" value="NMN96432.1"/>
    <property type="molecule type" value="Genomic_DNA"/>
</dbReference>
<dbReference type="AlphaFoldDB" id="A0A848KIC1"/>
<name>A0A848KIC1_9NOCA</name>
<comment type="caution">
    <text evidence="2">The sequence shown here is derived from an EMBL/GenBank/DDBJ whole genome shotgun (WGS) entry which is preliminary data.</text>
</comment>
<dbReference type="InterPro" id="IPR037523">
    <property type="entry name" value="VOC_core"/>
</dbReference>
<dbReference type="PROSITE" id="PS51819">
    <property type="entry name" value="VOC"/>
    <property type="match status" value="1"/>
</dbReference>
<keyword evidence="3" id="KW-1185">Reference proteome</keyword>
<dbReference type="InterPro" id="IPR029068">
    <property type="entry name" value="Glyas_Bleomycin-R_OHBP_Dase"/>
</dbReference>
<reference evidence="2 3" key="1">
    <citation type="submission" date="2019-05" db="EMBL/GenBank/DDBJ databases">
        <authorList>
            <person name="Lee S.D."/>
        </authorList>
    </citation>
    <scope>NUCLEOTIDE SEQUENCE [LARGE SCALE GENOMIC DNA]</scope>
    <source>
        <strain evidence="2 3">YC2-7</strain>
    </source>
</reference>
<dbReference type="PANTHER" id="PTHR36503">
    <property type="entry name" value="BLR2520 PROTEIN"/>
    <property type="match status" value="1"/>
</dbReference>
<dbReference type="Proteomes" id="UP000535543">
    <property type="component" value="Unassembled WGS sequence"/>
</dbReference>
<evidence type="ECO:0000313" key="2">
    <source>
        <dbReference type="EMBL" id="NMN96432.1"/>
    </source>
</evidence>